<reference evidence="3 4" key="1">
    <citation type="submission" date="2019-02" db="EMBL/GenBank/DDBJ databases">
        <title>Deep-cultivation of Planctomycetes and their phenomic and genomic characterization uncovers novel biology.</title>
        <authorList>
            <person name="Wiegand S."/>
            <person name="Jogler M."/>
            <person name="Boedeker C."/>
            <person name="Pinto D."/>
            <person name="Vollmers J."/>
            <person name="Rivas-Marin E."/>
            <person name="Kohn T."/>
            <person name="Peeters S.H."/>
            <person name="Heuer A."/>
            <person name="Rast P."/>
            <person name="Oberbeckmann S."/>
            <person name="Bunk B."/>
            <person name="Jeske O."/>
            <person name="Meyerdierks A."/>
            <person name="Storesund J.E."/>
            <person name="Kallscheuer N."/>
            <person name="Luecker S."/>
            <person name="Lage O.M."/>
            <person name="Pohl T."/>
            <person name="Merkel B.J."/>
            <person name="Hornburger P."/>
            <person name="Mueller R.-W."/>
            <person name="Bruemmer F."/>
            <person name="Labrenz M."/>
            <person name="Spormann A.M."/>
            <person name="Op den Camp H."/>
            <person name="Overmann J."/>
            <person name="Amann R."/>
            <person name="Jetten M.S.M."/>
            <person name="Mascher T."/>
            <person name="Medema M.H."/>
            <person name="Devos D.P."/>
            <person name="Kaster A.-K."/>
            <person name="Ovreas L."/>
            <person name="Rohde M."/>
            <person name="Galperin M.Y."/>
            <person name="Jogler C."/>
        </authorList>
    </citation>
    <scope>NUCLEOTIDE SEQUENCE [LARGE SCALE GENOMIC DNA]</scope>
    <source>
        <strain evidence="3 4">KS4</strain>
    </source>
</reference>
<dbReference type="SUPFAM" id="SSF56954">
    <property type="entry name" value="Outer membrane efflux proteins (OEP)"/>
    <property type="match status" value="1"/>
</dbReference>
<dbReference type="InterPro" id="IPR010131">
    <property type="entry name" value="MdtP/NodT-like"/>
</dbReference>
<dbReference type="PANTHER" id="PTHR30203:SF24">
    <property type="entry name" value="BLR4935 PROTEIN"/>
    <property type="match status" value="1"/>
</dbReference>
<dbReference type="KEGG" id="pcor:KS4_11070"/>
<name>A0A517YS83_9BACT</name>
<sequence length="536" mass="60705">MSKKTSGWLYLAVATSFTGLVAGCGPEPFRDWNESTYARMDKEWGRYSDWEDDLKKQITERTKRQLDRGAESVQTPNSLSNITSGIKFSAATGGEHSVDRGVEWYVQTALERNPAILAASERVKRIGKIAPQARSLDFPEAFFEVGNLPQTAAGQVEFRSGIRQRIPFPGKLKARGLIIEQEAEVAAADMERVKLQVVADTRRAFWRLYYAVRGIEVTRANYQLLDQFQRIAEARVRAGQTSVQDVLRAGVEIGVLNEQLVQFREQKIVATAMLNQLMNRQPNTLLPDPPDVEMTDFDINKKRLLEQAQLYNPSIQGAKSMVGRYREQLKLARLENYPDFLLGFVYGPVRNNGPVESISGEDQWWITLGFTIPIWTKRIQGAKFEAYHGVNESLAALRDANNVVAFDVLDSLANVEAQRDEVVLFRDQILPQARQAVDASVSGYQTGELDFLTLIDNWQQLLRFELLQYRNVAELEQAFADLREAVGRDIRANRSNKGQNEINNIIQNEIAGENPGPEQQKEMESEQQMEMSPDQK</sequence>
<dbReference type="EMBL" id="CP036425">
    <property type="protein sequence ID" value="QDU33066.1"/>
    <property type="molecule type" value="Genomic_DNA"/>
</dbReference>
<dbReference type="Proteomes" id="UP000317369">
    <property type="component" value="Chromosome"/>
</dbReference>
<comment type="similarity">
    <text evidence="1">Belongs to the outer membrane factor (OMF) (TC 1.B.17) family.</text>
</comment>
<evidence type="ECO:0000256" key="2">
    <source>
        <dbReference type="SAM" id="MobiDB-lite"/>
    </source>
</evidence>
<evidence type="ECO:0000256" key="1">
    <source>
        <dbReference type="ARBA" id="ARBA00007613"/>
    </source>
</evidence>
<evidence type="ECO:0000313" key="3">
    <source>
        <dbReference type="EMBL" id="QDU33066.1"/>
    </source>
</evidence>
<accession>A0A517YS83</accession>
<feature type="region of interest" description="Disordered" evidence="2">
    <location>
        <begin position="501"/>
        <end position="536"/>
    </location>
</feature>
<organism evidence="3 4">
    <name type="scientific">Poriferisphaera corsica</name>
    <dbReference type="NCBI Taxonomy" id="2528020"/>
    <lineage>
        <taxon>Bacteria</taxon>
        <taxon>Pseudomonadati</taxon>
        <taxon>Planctomycetota</taxon>
        <taxon>Phycisphaerae</taxon>
        <taxon>Phycisphaerales</taxon>
        <taxon>Phycisphaeraceae</taxon>
        <taxon>Poriferisphaera</taxon>
    </lineage>
</organism>
<dbReference type="Pfam" id="PF02321">
    <property type="entry name" value="OEP"/>
    <property type="match status" value="2"/>
</dbReference>
<dbReference type="AlphaFoldDB" id="A0A517YS83"/>
<proteinExistence type="inferred from homology"/>
<feature type="compositionally biased region" description="Low complexity" evidence="2">
    <location>
        <begin position="501"/>
        <end position="510"/>
    </location>
</feature>
<feature type="compositionally biased region" description="Low complexity" evidence="2">
    <location>
        <begin position="526"/>
        <end position="536"/>
    </location>
</feature>
<dbReference type="Gene3D" id="1.20.1600.10">
    <property type="entry name" value="Outer membrane efflux proteins (OEP)"/>
    <property type="match status" value="1"/>
</dbReference>
<protein>
    <submittedName>
        <fullName evidence="3">Outer membrane efflux protein</fullName>
    </submittedName>
</protein>
<dbReference type="PANTHER" id="PTHR30203">
    <property type="entry name" value="OUTER MEMBRANE CATION EFFLUX PROTEIN"/>
    <property type="match status" value="1"/>
</dbReference>
<dbReference type="PROSITE" id="PS51257">
    <property type="entry name" value="PROKAR_LIPOPROTEIN"/>
    <property type="match status" value="1"/>
</dbReference>
<keyword evidence="4" id="KW-1185">Reference proteome</keyword>
<evidence type="ECO:0000313" key="4">
    <source>
        <dbReference type="Proteomes" id="UP000317369"/>
    </source>
</evidence>
<dbReference type="GO" id="GO:0015562">
    <property type="term" value="F:efflux transmembrane transporter activity"/>
    <property type="evidence" value="ECO:0007669"/>
    <property type="project" value="InterPro"/>
</dbReference>
<dbReference type="InterPro" id="IPR003423">
    <property type="entry name" value="OMP_efflux"/>
</dbReference>
<dbReference type="RefSeq" id="WP_145075590.1">
    <property type="nucleotide sequence ID" value="NZ_CP036425.1"/>
</dbReference>
<dbReference type="OrthoDB" id="237666at2"/>
<gene>
    <name evidence="3" type="ORF">KS4_11070</name>
</gene>